<evidence type="ECO:0000256" key="9">
    <source>
        <dbReference type="HAMAP-Rule" id="MF_01470"/>
    </source>
</evidence>
<proteinExistence type="inferred from homology"/>
<dbReference type="RefSeq" id="WP_238380794.1">
    <property type="nucleotide sequence ID" value="NZ_FNCA01000006.1"/>
</dbReference>
<dbReference type="GO" id="GO:0046872">
    <property type="term" value="F:metal ion binding"/>
    <property type="evidence" value="ECO:0007669"/>
    <property type="project" value="UniProtKB-UniRule"/>
</dbReference>
<gene>
    <name evidence="9" type="primary">cas1</name>
    <name evidence="10" type="ORF">SAMN04488589_2051</name>
</gene>
<keyword evidence="11" id="KW-1185">Reference proteome</keyword>
<sequence length="381" mass="44555">MHIREGRHTTDIEPKRYVFSPQKTDIDHIIVYGRNGNLILDAVRWLIKHNVQITFLDWNGKILSTLQPPETTNVKTKFAQYHAFEDDESRITIARKFIEAKFDKSIVVMDYLKQRYPEIDFDFSEDIEKLKSANSIKEIMGIEGGVAWKYWNEFNKAIPGEYDFCSRIDQYRRATGAGDKVNVMLNYGYALLEAECLRAINTAGLDAHVGFLHEMNPSKNSLAYDLQEPFRFLVDMAVINLIESNKMDNNDFIRTESYSLRLKPSGAKKVTEEFNNLMNKKVPYKKQSVMWSYALLLKTRELAQYLVGKRKTIDFIKPAYNVERQDSDDIRQKILNISYSDWKKMGFSKGTLHYMKKNAEADKPFTMNAHVRERLEMWEEC</sequence>
<evidence type="ECO:0000313" key="10">
    <source>
        <dbReference type="EMBL" id="SDG05323.1"/>
    </source>
</evidence>
<keyword evidence="6 9" id="KW-0051">Antiviral defense</keyword>
<reference evidence="10 11" key="1">
    <citation type="submission" date="2016-10" db="EMBL/GenBank/DDBJ databases">
        <authorList>
            <person name="Varghese N."/>
            <person name="Submissions S."/>
        </authorList>
    </citation>
    <scope>NUCLEOTIDE SEQUENCE [LARGE SCALE GENOMIC DNA]</scope>
    <source>
        <strain evidence="10 11">PL 12/M</strain>
    </source>
</reference>
<protein>
    <recommendedName>
        <fullName evidence="9">CRISPR-associated endonuclease Cas1</fullName>
        <ecNumber evidence="9">3.1.-.-</ecNumber>
    </recommendedName>
</protein>
<evidence type="ECO:0000256" key="3">
    <source>
        <dbReference type="ARBA" id="ARBA00022759"/>
    </source>
</evidence>
<comment type="cofactor">
    <cofactor evidence="9">
        <name>Mg(2+)</name>
        <dbReference type="ChEBI" id="CHEBI:18420"/>
    </cofactor>
    <cofactor evidence="9">
        <name>Mn(2+)</name>
        <dbReference type="ChEBI" id="CHEBI:29035"/>
    </cofactor>
</comment>
<keyword evidence="3 9" id="KW-0255">Endonuclease</keyword>
<feature type="binding site" evidence="9">
    <location>
        <position position="213"/>
    </location>
    <ligand>
        <name>Mn(2+)</name>
        <dbReference type="ChEBI" id="CHEBI:29035"/>
    </ligand>
</feature>
<dbReference type="InterPro" id="IPR042211">
    <property type="entry name" value="CRISPR-assoc_Cas1_N"/>
</dbReference>
<dbReference type="EMBL" id="FNCA01000006">
    <property type="protein sequence ID" value="SDG05323.1"/>
    <property type="molecule type" value="Genomic_DNA"/>
</dbReference>
<dbReference type="Pfam" id="PF01867">
    <property type="entry name" value="Cas_Cas1"/>
    <property type="match status" value="1"/>
</dbReference>
<evidence type="ECO:0000313" key="11">
    <source>
        <dbReference type="Proteomes" id="UP000199259"/>
    </source>
</evidence>
<dbReference type="PANTHER" id="PTHR34353:SF2">
    <property type="entry name" value="CRISPR-ASSOCIATED ENDONUCLEASE CAS1 1"/>
    <property type="match status" value="1"/>
</dbReference>
<evidence type="ECO:0000256" key="7">
    <source>
        <dbReference type="ARBA" id="ARBA00023125"/>
    </source>
</evidence>
<accession>A0A7Z7FET4</accession>
<dbReference type="GO" id="GO:0043571">
    <property type="term" value="P:maintenance of CRISPR repeat elements"/>
    <property type="evidence" value="ECO:0007669"/>
    <property type="project" value="UniProtKB-UniRule"/>
</dbReference>
<dbReference type="GO" id="GO:0004519">
    <property type="term" value="F:endonuclease activity"/>
    <property type="evidence" value="ECO:0007669"/>
    <property type="project" value="UniProtKB-UniRule"/>
</dbReference>
<keyword evidence="4 9" id="KW-0378">Hydrolase</keyword>
<evidence type="ECO:0000256" key="5">
    <source>
        <dbReference type="ARBA" id="ARBA00022842"/>
    </source>
</evidence>
<dbReference type="GO" id="GO:0016787">
    <property type="term" value="F:hydrolase activity"/>
    <property type="evidence" value="ECO:0007669"/>
    <property type="project" value="UniProtKB-KW"/>
</dbReference>
<comment type="subunit">
    <text evidence="9">Homodimer, forms a heterotetramer with a Cas2 homodimer.</text>
</comment>
<dbReference type="CDD" id="cd09634">
    <property type="entry name" value="Cas1_I-II-III"/>
    <property type="match status" value="1"/>
</dbReference>
<comment type="caution">
    <text evidence="10">The sequence shown here is derived from an EMBL/GenBank/DDBJ whole genome shotgun (WGS) entry which is preliminary data.</text>
</comment>
<dbReference type="GO" id="GO:0051607">
    <property type="term" value="P:defense response to virus"/>
    <property type="evidence" value="ECO:0007669"/>
    <property type="project" value="UniProtKB-UniRule"/>
</dbReference>
<evidence type="ECO:0000256" key="8">
    <source>
        <dbReference type="ARBA" id="ARBA00023211"/>
    </source>
</evidence>
<evidence type="ECO:0000256" key="1">
    <source>
        <dbReference type="ARBA" id="ARBA00022722"/>
    </source>
</evidence>
<dbReference type="Gene3D" id="3.100.10.20">
    <property type="entry name" value="CRISPR-associated endonuclease Cas1, N-terminal domain"/>
    <property type="match status" value="1"/>
</dbReference>
<dbReference type="InterPro" id="IPR042206">
    <property type="entry name" value="CRISPR-assoc_Cas1_C"/>
</dbReference>
<dbReference type="InterPro" id="IPR002729">
    <property type="entry name" value="CRISPR-assoc_Cas1"/>
</dbReference>
<feature type="binding site" evidence="9">
    <location>
        <position position="228"/>
    </location>
    <ligand>
        <name>Mn(2+)</name>
        <dbReference type="ChEBI" id="CHEBI:29035"/>
    </ligand>
</feature>
<comment type="function">
    <text evidence="9">CRISPR (clustered regularly interspaced short palindromic repeat), is an adaptive immune system that provides protection against mobile genetic elements (viruses, transposable elements and conjugative plasmids). CRISPR clusters contain spacers, sequences complementary to antecedent mobile elements, and target invading nucleic acids. CRISPR clusters are transcribed and processed into CRISPR RNA (crRNA). Acts as a dsDNA endonuclease. Involved in the integration of spacer DNA into the CRISPR cassette.</text>
</comment>
<dbReference type="AlphaFoldDB" id="A0A7Z7FET4"/>
<dbReference type="InterPro" id="IPR050646">
    <property type="entry name" value="Cas1"/>
</dbReference>
<organism evidence="10 11">
    <name type="scientific">Methanolobus vulcani</name>
    <dbReference type="NCBI Taxonomy" id="38026"/>
    <lineage>
        <taxon>Archaea</taxon>
        <taxon>Methanobacteriati</taxon>
        <taxon>Methanobacteriota</taxon>
        <taxon>Stenosarchaea group</taxon>
        <taxon>Methanomicrobia</taxon>
        <taxon>Methanosarcinales</taxon>
        <taxon>Methanosarcinaceae</taxon>
        <taxon>Methanolobus</taxon>
    </lineage>
</organism>
<evidence type="ECO:0000256" key="4">
    <source>
        <dbReference type="ARBA" id="ARBA00022801"/>
    </source>
</evidence>
<dbReference type="EC" id="3.1.-.-" evidence="9"/>
<dbReference type="GO" id="GO:0003677">
    <property type="term" value="F:DNA binding"/>
    <property type="evidence" value="ECO:0007669"/>
    <property type="project" value="UniProtKB-KW"/>
</dbReference>
<comment type="similarity">
    <text evidence="9">Belongs to the CRISPR-associated endonuclease Cas1 family.</text>
</comment>
<keyword evidence="8 9" id="KW-0464">Manganese</keyword>
<keyword evidence="1 9" id="KW-0540">Nuclease</keyword>
<evidence type="ECO:0000256" key="2">
    <source>
        <dbReference type="ARBA" id="ARBA00022723"/>
    </source>
</evidence>
<name>A0A7Z7FET4_9EURY</name>
<dbReference type="HAMAP" id="MF_01470">
    <property type="entry name" value="Cas1"/>
    <property type="match status" value="1"/>
</dbReference>
<dbReference type="Proteomes" id="UP000199259">
    <property type="component" value="Unassembled WGS sequence"/>
</dbReference>
<feature type="binding site" evidence="9">
    <location>
        <position position="143"/>
    </location>
    <ligand>
        <name>Mn(2+)</name>
        <dbReference type="ChEBI" id="CHEBI:29035"/>
    </ligand>
</feature>
<keyword evidence="5 9" id="KW-0460">Magnesium</keyword>
<keyword evidence="2 9" id="KW-0479">Metal-binding</keyword>
<keyword evidence="7 9" id="KW-0238">DNA-binding</keyword>
<dbReference type="NCBIfam" id="TIGR00287">
    <property type="entry name" value="cas1"/>
    <property type="match status" value="1"/>
</dbReference>
<dbReference type="Gene3D" id="1.20.120.920">
    <property type="entry name" value="CRISPR-associated endonuclease Cas1, C-terminal domain"/>
    <property type="match status" value="1"/>
</dbReference>
<evidence type="ECO:0000256" key="6">
    <source>
        <dbReference type="ARBA" id="ARBA00023118"/>
    </source>
</evidence>
<dbReference type="PANTHER" id="PTHR34353">
    <property type="entry name" value="CRISPR-ASSOCIATED ENDONUCLEASE CAS1 1"/>
    <property type="match status" value="1"/>
</dbReference>